<organism evidence="6 7">
    <name type="scientific">candidate division MSBL1 archaeon SCGC-AAA259M10</name>
    <dbReference type="NCBI Taxonomy" id="1698270"/>
    <lineage>
        <taxon>Archaea</taxon>
        <taxon>Methanobacteriati</taxon>
        <taxon>Methanobacteriota</taxon>
        <taxon>candidate division MSBL1</taxon>
    </lineage>
</organism>
<feature type="transmembrane region" description="Helical" evidence="5">
    <location>
        <begin position="317"/>
        <end position="340"/>
    </location>
</feature>
<keyword evidence="4 5" id="KW-0472">Membrane</keyword>
<comment type="caution">
    <text evidence="6">The sequence shown here is derived from an EMBL/GenBank/DDBJ whole genome shotgun (WGS) entry which is preliminary data.</text>
</comment>
<gene>
    <name evidence="6" type="ORF">AKJ40_02390</name>
</gene>
<evidence type="ECO:0000256" key="5">
    <source>
        <dbReference type="SAM" id="Phobius"/>
    </source>
</evidence>
<reference evidence="6 7" key="1">
    <citation type="journal article" date="2016" name="Sci. Rep.">
        <title>Metabolic traits of an uncultured archaeal lineage -MSBL1- from brine pools of the Red Sea.</title>
        <authorList>
            <person name="Mwirichia R."/>
            <person name="Alam I."/>
            <person name="Rashid M."/>
            <person name="Vinu M."/>
            <person name="Ba-Alawi W."/>
            <person name="Anthony Kamau A."/>
            <person name="Kamanda Ngugi D."/>
            <person name="Goker M."/>
            <person name="Klenk H.P."/>
            <person name="Bajic V."/>
            <person name="Stingl U."/>
        </authorList>
    </citation>
    <scope>NUCLEOTIDE SEQUENCE [LARGE SCALE GENOMIC DNA]</scope>
    <source>
        <strain evidence="6">SCGC-AAA259M10</strain>
    </source>
</reference>
<evidence type="ECO:0000313" key="6">
    <source>
        <dbReference type="EMBL" id="KXA99808.1"/>
    </source>
</evidence>
<keyword evidence="3 5" id="KW-1133">Transmembrane helix</keyword>
<evidence type="ECO:0000256" key="3">
    <source>
        <dbReference type="ARBA" id="ARBA00022989"/>
    </source>
</evidence>
<feature type="transmembrane region" description="Helical" evidence="5">
    <location>
        <begin position="277"/>
        <end position="297"/>
    </location>
</feature>
<dbReference type="NCBIfam" id="NF004741">
    <property type="entry name" value="PRK06076.1-2"/>
    <property type="match status" value="1"/>
</dbReference>
<comment type="subcellular location">
    <subcellularLocation>
        <location evidence="1">Membrane</location>
        <topology evidence="1">Multi-pass membrane protein</topology>
    </subcellularLocation>
</comment>
<keyword evidence="7" id="KW-1185">Reference proteome</keyword>
<feature type="transmembrane region" description="Helical" evidence="5">
    <location>
        <begin position="159"/>
        <end position="179"/>
    </location>
</feature>
<dbReference type="InterPro" id="IPR001694">
    <property type="entry name" value="NADH_UbQ_OxRdtase_su1/FPO"/>
</dbReference>
<feature type="transmembrane region" description="Helical" evidence="5">
    <location>
        <begin position="20"/>
        <end position="38"/>
    </location>
</feature>
<feature type="transmembrane region" description="Helical" evidence="5">
    <location>
        <begin position="247"/>
        <end position="265"/>
    </location>
</feature>
<dbReference type="HAMAP" id="MF_01350">
    <property type="entry name" value="NDH1_NuoH"/>
    <property type="match status" value="1"/>
</dbReference>
<accession>A0A133V041</accession>
<dbReference type="Pfam" id="PF00146">
    <property type="entry name" value="NADHdh"/>
    <property type="match status" value="1"/>
</dbReference>
<dbReference type="EMBL" id="LHXU01000030">
    <property type="protein sequence ID" value="KXA99808.1"/>
    <property type="molecule type" value="Genomic_DNA"/>
</dbReference>
<dbReference type="PANTHER" id="PTHR11432:SF3">
    <property type="entry name" value="NADH-UBIQUINONE OXIDOREDUCTASE CHAIN 1"/>
    <property type="match status" value="1"/>
</dbReference>
<feature type="transmembrane region" description="Helical" evidence="5">
    <location>
        <begin position="86"/>
        <end position="106"/>
    </location>
</feature>
<evidence type="ECO:0000256" key="2">
    <source>
        <dbReference type="ARBA" id="ARBA00022692"/>
    </source>
</evidence>
<dbReference type="GO" id="GO:0009060">
    <property type="term" value="P:aerobic respiration"/>
    <property type="evidence" value="ECO:0007669"/>
    <property type="project" value="TreeGrafter"/>
</dbReference>
<dbReference type="GO" id="GO:0016020">
    <property type="term" value="C:membrane"/>
    <property type="evidence" value="ECO:0007669"/>
    <property type="project" value="UniProtKB-SubCell"/>
</dbReference>
<name>A0A133V041_9EURY</name>
<sequence>MIDLRWGLNFIIRPEVFVPLIFPGLAVGGLTLLGIIWLERKAVGKIQLRYGPLLVTPRLGGILQLLADGIKFFFSEPIIPRNVDKLSFIFAPILIFAFSILPVIGIPLSESYIAIASSMSLLVVLALLVITPIFFWVMGWASNNKFSFLGGVREGYLTVSYEIPFILSVIAMAGLYNSVDLIEIVNSQVGGWGGLINPIAALTFFLTTMISTGKFPYEIGEADSEIIGGVGTEYSGILYMCVMGASYLRLYVMSLLFTVLFLGGWNPLPSFVPSSGFLPGILIFIKSFIVMGVMVLFRGVYPRLRIDQAVRISWQKLFVLSMASVAFSVGLVMMGFGGIVS</sequence>
<protein>
    <submittedName>
        <fullName evidence="6">NADH dehydrogenase</fullName>
    </submittedName>
</protein>
<evidence type="ECO:0000256" key="4">
    <source>
        <dbReference type="ARBA" id="ARBA00023136"/>
    </source>
</evidence>
<keyword evidence="2 5" id="KW-0812">Transmembrane</keyword>
<evidence type="ECO:0000256" key="1">
    <source>
        <dbReference type="ARBA" id="ARBA00004141"/>
    </source>
</evidence>
<feature type="transmembrane region" description="Helical" evidence="5">
    <location>
        <begin position="112"/>
        <end position="138"/>
    </location>
</feature>
<evidence type="ECO:0000313" key="7">
    <source>
        <dbReference type="Proteomes" id="UP000070341"/>
    </source>
</evidence>
<proteinExistence type="inferred from homology"/>
<dbReference type="AlphaFoldDB" id="A0A133V041"/>
<dbReference type="PATRIC" id="fig|1698270.3.peg.496"/>
<dbReference type="PANTHER" id="PTHR11432">
    <property type="entry name" value="NADH DEHYDROGENASE SUBUNIT 1"/>
    <property type="match status" value="1"/>
</dbReference>
<dbReference type="Proteomes" id="UP000070341">
    <property type="component" value="Unassembled WGS sequence"/>
</dbReference>
<feature type="transmembrane region" description="Helical" evidence="5">
    <location>
        <begin position="191"/>
        <end position="210"/>
    </location>
</feature>
<dbReference type="GO" id="GO:0003954">
    <property type="term" value="F:NADH dehydrogenase activity"/>
    <property type="evidence" value="ECO:0007669"/>
    <property type="project" value="TreeGrafter"/>
</dbReference>